<evidence type="ECO:0000313" key="2">
    <source>
        <dbReference type="Proteomes" id="UP000030745"/>
    </source>
</evidence>
<organism evidence="1 2">
    <name type="scientific">Saprolegnia parasitica (strain CBS 223.65)</name>
    <dbReference type="NCBI Taxonomy" id="695850"/>
    <lineage>
        <taxon>Eukaryota</taxon>
        <taxon>Sar</taxon>
        <taxon>Stramenopiles</taxon>
        <taxon>Oomycota</taxon>
        <taxon>Saprolegniomycetes</taxon>
        <taxon>Saprolegniales</taxon>
        <taxon>Saprolegniaceae</taxon>
        <taxon>Saprolegnia</taxon>
    </lineage>
</organism>
<accession>A0A067D852</accession>
<name>A0A067D852_SAPPC</name>
<dbReference type="KEGG" id="spar:SPRG_00907"/>
<dbReference type="OrthoDB" id="189102at2759"/>
<dbReference type="GeneID" id="24123530"/>
<dbReference type="RefSeq" id="XP_012194509.1">
    <property type="nucleotide sequence ID" value="XM_012339119.1"/>
</dbReference>
<dbReference type="OMA" id="YWIALRP"/>
<gene>
    <name evidence="1" type="ORF">SPRG_00907</name>
</gene>
<dbReference type="Proteomes" id="UP000030745">
    <property type="component" value="Unassembled WGS sequence"/>
</dbReference>
<reference evidence="1 2" key="1">
    <citation type="journal article" date="2013" name="PLoS Genet.">
        <title>Distinctive expansion of potential virulence genes in the genome of the oomycete fish pathogen Saprolegnia parasitica.</title>
        <authorList>
            <person name="Jiang R.H."/>
            <person name="de Bruijn I."/>
            <person name="Haas B.J."/>
            <person name="Belmonte R."/>
            <person name="Lobach L."/>
            <person name="Christie J."/>
            <person name="van den Ackerveken G."/>
            <person name="Bottin A."/>
            <person name="Bulone V."/>
            <person name="Diaz-Moreno S.M."/>
            <person name="Dumas B."/>
            <person name="Fan L."/>
            <person name="Gaulin E."/>
            <person name="Govers F."/>
            <person name="Grenville-Briggs L.J."/>
            <person name="Horner N.R."/>
            <person name="Levin J.Z."/>
            <person name="Mammella M."/>
            <person name="Meijer H.J."/>
            <person name="Morris P."/>
            <person name="Nusbaum C."/>
            <person name="Oome S."/>
            <person name="Phillips A.J."/>
            <person name="van Rooyen D."/>
            <person name="Rzeszutek E."/>
            <person name="Saraiva M."/>
            <person name="Secombes C.J."/>
            <person name="Seidl M.F."/>
            <person name="Snel B."/>
            <person name="Stassen J.H."/>
            <person name="Sykes S."/>
            <person name="Tripathy S."/>
            <person name="van den Berg H."/>
            <person name="Vega-Arreguin J.C."/>
            <person name="Wawra S."/>
            <person name="Young S.K."/>
            <person name="Zeng Q."/>
            <person name="Dieguez-Uribeondo J."/>
            <person name="Russ C."/>
            <person name="Tyler B.M."/>
            <person name="van West P."/>
        </authorList>
    </citation>
    <scope>NUCLEOTIDE SEQUENCE [LARGE SCALE GENOMIC DNA]</scope>
    <source>
        <strain evidence="1 2">CBS 223.65</strain>
    </source>
</reference>
<dbReference type="VEuPathDB" id="FungiDB:SPRG_00907"/>
<protein>
    <recommendedName>
        <fullName evidence="3">AMP-dependent synthetase/ligase domain-containing protein</fullName>
    </recommendedName>
</protein>
<evidence type="ECO:0008006" key="3">
    <source>
        <dbReference type="Google" id="ProtNLM"/>
    </source>
</evidence>
<evidence type="ECO:0000313" key="1">
    <source>
        <dbReference type="EMBL" id="KDO34846.1"/>
    </source>
</evidence>
<keyword evidence="2" id="KW-1185">Reference proteome</keyword>
<dbReference type="AlphaFoldDB" id="A0A067D852"/>
<dbReference type="EMBL" id="KK583190">
    <property type="protein sequence ID" value="KDO34846.1"/>
    <property type="molecule type" value="Genomic_DNA"/>
</dbReference>
<proteinExistence type="predicted"/>
<sequence length="58" mass="6715">MHVYWIALRPELFTIEEGLVTPSLKLKRQAAKKIFGDVLDRLYVETKDTVAGKQIKQQ</sequence>